<dbReference type="Proteomes" id="UP000289691">
    <property type="component" value="Unassembled WGS sequence"/>
</dbReference>
<evidence type="ECO:0000313" key="2">
    <source>
        <dbReference type="EMBL" id="RXK49123.1"/>
    </source>
</evidence>
<protein>
    <recommendedName>
        <fullName evidence="4">Lipoprotein</fullName>
    </recommendedName>
</protein>
<sequence>MNRAFLAVCLGAMVVLAGCVGGGTDTGTTDAGEDGDPATGAGGGDGSPEAGSGAGGDSVTDGEFEYFDFSQPGRFEYDIAMDGDTGRLVWDVQTIEGDTVTATMDYRLGGDSYSSTVTGSREEIQGQLLTTPAAGFVVLGLFSPYYGAYEGRDLRVGNEWSYSADGQTVSYSVGDRDTVGGVDCYRSEIRTNGQVVYEACFSPDVGLAPFTAYYEEDGTETMRMELTSYERR</sequence>
<feature type="compositionally biased region" description="Gly residues" evidence="1">
    <location>
        <begin position="40"/>
        <end position="56"/>
    </location>
</feature>
<evidence type="ECO:0000256" key="1">
    <source>
        <dbReference type="SAM" id="MobiDB-lite"/>
    </source>
</evidence>
<comment type="caution">
    <text evidence="2">The sequence shown here is derived from an EMBL/GenBank/DDBJ whole genome shotgun (WGS) entry which is preliminary data.</text>
</comment>
<dbReference type="AlphaFoldDB" id="A0A498L075"/>
<reference evidence="2 3" key="1">
    <citation type="submission" date="2019-01" db="EMBL/GenBank/DDBJ databases">
        <title>Halorientalis sp. F13-25 a new haloarchaeum isolated from hypersaline water.</title>
        <authorList>
            <person name="Ana D.-V."/>
            <person name="Cristina S.-P."/>
            <person name="Antonio V."/>
        </authorList>
    </citation>
    <scope>NUCLEOTIDE SEQUENCE [LARGE SCALE GENOMIC DNA]</scope>
    <source>
        <strain evidence="2 3">F13-25</strain>
    </source>
</reference>
<accession>A0A498L075</accession>
<proteinExistence type="predicted"/>
<evidence type="ECO:0000313" key="3">
    <source>
        <dbReference type="Proteomes" id="UP000289691"/>
    </source>
</evidence>
<gene>
    <name evidence="2" type="ORF">EAF64_09340</name>
</gene>
<evidence type="ECO:0008006" key="4">
    <source>
        <dbReference type="Google" id="ProtNLM"/>
    </source>
</evidence>
<dbReference type="RefSeq" id="WP_129068719.1">
    <property type="nucleotide sequence ID" value="NZ_RDFA01000003.1"/>
</dbReference>
<organism evidence="2 3">
    <name type="scientific">Halorientalis pallida</name>
    <dbReference type="NCBI Taxonomy" id="2479928"/>
    <lineage>
        <taxon>Archaea</taxon>
        <taxon>Methanobacteriati</taxon>
        <taxon>Methanobacteriota</taxon>
        <taxon>Stenosarchaea group</taxon>
        <taxon>Halobacteria</taxon>
        <taxon>Halobacteriales</taxon>
        <taxon>Haloarculaceae</taxon>
        <taxon>Halorientalis</taxon>
    </lineage>
</organism>
<dbReference type="OrthoDB" id="214412at2157"/>
<keyword evidence="3" id="KW-1185">Reference proteome</keyword>
<name>A0A498L075_9EURY</name>
<dbReference type="PROSITE" id="PS51257">
    <property type="entry name" value="PROKAR_LIPOPROTEIN"/>
    <property type="match status" value="1"/>
</dbReference>
<feature type="region of interest" description="Disordered" evidence="1">
    <location>
        <begin position="28"/>
        <end position="57"/>
    </location>
</feature>
<dbReference type="EMBL" id="RDFA01000003">
    <property type="protein sequence ID" value="RXK49123.1"/>
    <property type="molecule type" value="Genomic_DNA"/>
</dbReference>